<dbReference type="SUPFAM" id="SSF47661">
    <property type="entry name" value="t-snare proteins"/>
    <property type="match status" value="1"/>
</dbReference>
<feature type="transmembrane region" description="Helical" evidence="12">
    <location>
        <begin position="270"/>
        <end position="289"/>
    </location>
</feature>
<keyword evidence="6" id="KW-0532">Neurotransmitter transport</keyword>
<keyword evidence="9 12" id="KW-0472">Membrane</keyword>
<accession>A0AAV6UAB7</accession>
<evidence type="ECO:0000256" key="4">
    <source>
        <dbReference type="ARBA" id="ARBA00022448"/>
    </source>
</evidence>
<dbReference type="InterPro" id="IPR000727">
    <property type="entry name" value="T_SNARE_dom"/>
</dbReference>
<evidence type="ECO:0000256" key="12">
    <source>
        <dbReference type="SAM" id="Phobius"/>
    </source>
</evidence>
<dbReference type="Gene3D" id="1.20.5.110">
    <property type="match status" value="1"/>
</dbReference>
<dbReference type="SMART" id="SM00503">
    <property type="entry name" value="SynN"/>
    <property type="match status" value="1"/>
</dbReference>
<dbReference type="Gene3D" id="1.20.58.70">
    <property type="match status" value="1"/>
</dbReference>
<sequence length="291" mass="33263">MVNDRLGALKKTLNDDEFTAHEITIGVDETENFMTEFFDEVDEISQSLDKIVATVEEVKKKHSAILSAPSTNQKVKDELEDLMSEIKRLSNKVRGKLKAMGQGIEQQEHVNQTSADIRIKKTQHAALTRRFVDSLSTYNTIQIEYRQRCKDRIKRQLDITGNSKTDEEIEDMLETGNFSVFTQGIVIETQQARQTLADIEDRHADILKLEKSIRELHDMFLDMAVLVEEQGELVDRIEYNVNQATDYVGDAKRDIHRAIRHQSNARKKKIILIVVAIIVLIILGLIIGFSV</sequence>
<keyword evidence="4" id="KW-0813">Transport</keyword>
<dbReference type="GO" id="GO:0006886">
    <property type="term" value="P:intracellular protein transport"/>
    <property type="evidence" value="ECO:0007669"/>
    <property type="project" value="InterPro"/>
</dbReference>
<evidence type="ECO:0000256" key="8">
    <source>
        <dbReference type="ARBA" id="ARBA00023054"/>
    </source>
</evidence>
<evidence type="ECO:0000256" key="6">
    <source>
        <dbReference type="ARBA" id="ARBA00022775"/>
    </source>
</evidence>
<dbReference type="InterPro" id="IPR010989">
    <property type="entry name" value="SNARE"/>
</dbReference>
<keyword evidence="8 11" id="KW-0175">Coiled coil</keyword>
<dbReference type="InterPro" id="IPR006012">
    <property type="entry name" value="Syntaxin/epimorphin_CS"/>
</dbReference>
<dbReference type="GO" id="GO:0006887">
    <property type="term" value="P:exocytosis"/>
    <property type="evidence" value="ECO:0007669"/>
    <property type="project" value="TreeGrafter"/>
</dbReference>
<gene>
    <name evidence="14" type="ORF">JTE90_005907</name>
</gene>
<dbReference type="PROSITE" id="PS50192">
    <property type="entry name" value="T_SNARE"/>
    <property type="match status" value="1"/>
</dbReference>
<dbReference type="GO" id="GO:0005886">
    <property type="term" value="C:plasma membrane"/>
    <property type="evidence" value="ECO:0007669"/>
    <property type="project" value="TreeGrafter"/>
</dbReference>
<dbReference type="GO" id="GO:0012505">
    <property type="term" value="C:endomembrane system"/>
    <property type="evidence" value="ECO:0007669"/>
    <property type="project" value="UniProtKB-SubCell"/>
</dbReference>
<dbReference type="InterPro" id="IPR006011">
    <property type="entry name" value="Syntaxin_N"/>
</dbReference>
<dbReference type="FunFam" id="1.20.58.70:FF:000001">
    <property type="entry name" value="Syntaxin 3"/>
    <property type="match status" value="1"/>
</dbReference>
<evidence type="ECO:0000256" key="11">
    <source>
        <dbReference type="SAM" id="Coils"/>
    </source>
</evidence>
<dbReference type="CDD" id="cd00179">
    <property type="entry name" value="SynN"/>
    <property type="match status" value="1"/>
</dbReference>
<dbReference type="InterPro" id="IPR045242">
    <property type="entry name" value="Syntaxin"/>
</dbReference>
<evidence type="ECO:0000313" key="14">
    <source>
        <dbReference type="EMBL" id="KAG8180818.1"/>
    </source>
</evidence>
<dbReference type="GO" id="GO:0006836">
    <property type="term" value="P:neurotransmitter transport"/>
    <property type="evidence" value="ECO:0007669"/>
    <property type="project" value="UniProtKB-KW"/>
</dbReference>
<evidence type="ECO:0000256" key="2">
    <source>
        <dbReference type="ARBA" id="ARBA00004211"/>
    </source>
</evidence>
<dbReference type="PANTHER" id="PTHR19957:SF424">
    <property type="entry name" value="SYNTAXIN-1A"/>
    <property type="match status" value="1"/>
</dbReference>
<dbReference type="Pfam" id="PF05739">
    <property type="entry name" value="SNARE"/>
    <property type="match status" value="1"/>
</dbReference>
<evidence type="ECO:0000256" key="3">
    <source>
        <dbReference type="ARBA" id="ARBA00009063"/>
    </source>
</evidence>
<comment type="subcellular location">
    <subcellularLocation>
        <location evidence="1">Endomembrane system</location>
        <topology evidence="1">Peripheral membrane protein</topology>
    </subcellularLocation>
    <subcellularLocation>
        <location evidence="2">Membrane</location>
        <topology evidence="2">Single-pass type IV membrane protein</topology>
    </subcellularLocation>
</comment>
<dbReference type="Proteomes" id="UP000827092">
    <property type="component" value="Unassembled WGS sequence"/>
</dbReference>
<evidence type="ECO:0000256" key="5">
    <source>
        <dbReference type="ARBA" id="ARBA00022692"/>
    </source>
</evidence>
<feature type="domain" description="T-SNARE coiled-coil homology" evidence="13">
    <location>
        <begin position="196"/>
        <end position="258"/>
    </location>
</feature>
<comment type="caution">
    <text evidence="14">The sequence shown here is derived from an EMBL/GenBank/DDBJ whole genome shotgun (WGS) entry which is preliminary data.</text>
</comment>
<feature type="coiled-coil region" evidence="11">
    <location>
        <begin position="72"/>
        <end position="99"/>
    </location>
</feature>
<evidence type="ECO:0000313" key="15">
    <source>
        <dbReference type="Proteomes" id="UP000827092"/>
    </source>
</evidence>
<dbReference type="FunFam" id="1.20.5.110:FF:000022">
    <property type="entry name" value="Syntaxin 19"/>
    <property type="match status" value="1"/>
</dbReference>
<comment type="similarity">
    <text evidence="3 10">Belongs to the syntaxin family.</text>
</comment>
<dbReference type="Pfam" id="PF00804">
    <property type="entry name" value="Syntaxin"/>
    <property type="match status" value="1"/>
</dbReference>
<evidence type="ECO:0000259" key="13">
    <source>
        <dbReference type="PROSITE" id="PS50192"/>
    </source>
</evidence>
<dbReference type="GO" id="GO:0005484">
    <property type="term" value="F:SNAP receptor activity"/>
    <property type="evidence" value="ECO:0007669"/>
    <property type="project" value="InterPro"/>
</dbReference>
<dbReference type="PROSITE" id="PS00914">
    <property type="entry name" value="SYNTAXIN"/>
    <property type="match status" value="1"/>
</dbReference>
<proteinExistence type="inferred from homology"/>
<organism evidence="14 15">
    <name type="scientific">Oedothorax gibbosus</name>
    <dbReference type="NCBI Taxonomy" id="931172"/>
    <lineage>
        <taxon>Eukaryota</taxon>
        <taxon>Metazoa</taxon>
        <taxon>Ecdysozoa</taxon>
        <taxon>Arthropoda</taxon>
        <taxon>Chelicerata</taxon>
        <taxon>Arachnida</taxon>
        <taxon>Araneae</taxon>
        <taxon>Araneomorphae</taxon>
        <taxon>Entelegynae</taxon>
        <taxon>Araneoidea</taxon>
        <taxon>Linyphiidae</taxon>
        <taxon>Erigoninae</taxon>
        <taxon>Oedothorax</taxon>
    </lineage>
</organism>
<dbReference type="GO" id="GO:0031201">
    <property type="term" value="C:SNARE complex"/>
    <property type="evidence" value="ECO:0007669"/>
    <property type="project" value="TreeGrafter"/>
</dbReference>
<evidence type="ECO:0000256" key="9">
    <source>
        <dbReference type="ARBA" id="ARBA00023136"/>
    </source>
</evidence>
<dbReference type="CDD" id="cd15848">
    <property type="entry name" value="SNARE_syntaxin1-like"/>
    <property type="match status" value="1"/>
</dbReference>
<keyword evidence="7 12" id="KW-1133">Transmembrane helix</keyword>
<dbReference type="GO" id="GO:0048278">
    <property type="term" value="P:vesicle docking"/>
    <property type="evidence" value="ECO:0007669"/>
    <property type="project" value="TreeGrafter"/>
</dbReference>
<reference evidence="14 15" key="1">
    <citation type="journal article" date="2022" name="Nat. Ecol. Evol.">
        <title>A masculinizing supergene underlies an exaggerated male reproductive morph in a spider.</title>
        <authorList>
            <person name="Hendrickx F."/>
            <person name="De Corte Z."/>
            <person name="Sonet G."/>
            <person name="Van Belleghem S.M."/>
            <person name="Kostlbacher S."/>
            <person name="Vangestel C."/>
        </authorList>
    </citation>
    <scope>NUCLEOTIDE SEQUENCE [LARGE SCALE GENOMIC DNA]</scope>
    <source>
        <strain evidence="14">W744_W776</strain>
    </source>
</reference>
<evidence type="ECO:0000256" key="10">
    <source>
        <dbReference type="RuleBase" id="RU003858"/>
    </source>
</evidence>
<dbReference type="AlphaFoldDB" id="A0AAV6UAB7"/>
<dbReference type="GO" id="GO:0000149">
    <property type="term" value="F:SNARE binding"/>
    <property type="evidence" value="ECO:0007669"/>
    <property type="project" value="TreeGrafter"/>
</dbReference>
<keyword evidence="15" id="KW-1185">Reference proteome</keyword>
<keyword evidence="5 12" id="KW-0812">Transmembrane</keyword>
<evidence type="ECO:0000256" key="1">
    <source>
        <dbReference type="ARBA" id="ARBA00004184"/>
    </source>
</evidence>
<protein>
    <recommendedName>
        <fullName evidence="13">t-SNARE coiled-coil homology domain-containing protein</fullName>
    </recommendedName>
</protein>
<dbReference type="EMBL" id="JAFNEN010000547">
    <property type="protein sequence ID" value="KAG8180818.1"/>
    <property type="molecule type" value="Genomic_DNA"/>
</dbReference>
<evidence type="ECO:0000256" key="7">
    <source>
        <dbReference type="ARBA" id="ARBA00022989"/>
    </source>
</evidence>
<dbReference type="GO" id="GO:0006906">
    <property type="term" value="P:vesicle fusion"/>
    <property type="evidence" value="ECO:0007669"/>
    <property type="project" value="TreeGrafter"/>
</dbReference>
<name>A0AAV6UAB7_9ARAC</name>
<dbReference type="SMART" id="SM00397">
    <property type="entry name" value="t_SNARE"/>
    <property type="match status" value="1"/>
</dbReference>
<dbReference type="PANTHER" id="PTHR19957">
    <property type="entry name" value="SYNTAXIN"/>
    <property type="match status" value="1"/>
</dbReference>